<reference evidence="3" key="1">
    <citation type="submission" date="2021-02" db="EMBL/GenBank/DDBJ databases">
        <authorList>
            <person name="Nowell W R."/>
        </authorList>
    </citation>
    <scope>NUCLEOTIDE SEQUENCE</scope>
</reference>
<keyword evidence="10" id="KW-1185">Reference proteome</keyword>
<dbReference type="Proteomes" id="UP000663842">
    <property type="component" value="Unassembled WGS sequence"/>
</dbReference>
<dbReference type="Proteomes" id="UP000663824">
    <property type="component" value="Unassembled WGS sequence"/>
</dbReference>
<dbReference type="Proteomes" id="UP000663855">
    <property type="component" value="Unassembled WGS sequence"/>
</dbReference>
<gene>
    <name evidence="9" type="ORF">BYL167_LOCUS38656</name>
    <name evidence="2" type="ORF">CJN711_LOCUS27302</name>
    <name evidence="1" type="ORF">KQP761_LOCUS3786</name>
    <name evidence="4" type="ORF">MBJ925_LOCUS31202</name>
    <name evidence="7" type="ORF">OVN521_LOCUS19338</name>
    <name evidence="8" type="ORF">SMN809_LOCUS16434</name>
    <name evidence="6" type="ORF">UXM345_LOCUS3011</name>
    <name evidence="5" type="ORF">WKI299_LOCUS34698</name>
    <name evidence="3" type="ORF">XDN619_LOCUS27777</name>
</gene>
<evidence type="ECO:0000313" key="1">
    <source>
        <dbReference type="EMBL" id="CAF1281134.1"/>
    </source>
</evidence>
<dbReference type="EMBL" id="CAJOBI010007343">
    <property type="protein sequence ID" value="CAF4083326.1"/>
    <property type="molecule type" value="Genomic_DNA"/>
</dbReference>
<accession>A0A816XEE2</accession>
<evidence type="ECO:0000313" key="5">
    <source>
        <dbReference type="EMBL" id="CAF2204959.1"/>
    </source>
</evidence>
<name>A0A816XEE2_9BILA</name>
<dbReference type="EMBL" id="CAJOBH010090905">
    <property type="protein sequence ID" value="CAF4564675.1"/>
    <property type="molecule type" value="Genomic_DNA"/>
</dbReference>
<protein>
    <submittedName>
        <fullName evidence="3">Uncharacterized protein</fullName>
    </submittedName>
</protein>
<dbReference type="EMBL" id="CAJNRG010013200">
    <property type="protein sequence ID" value="CAF2146200.1"/>
    <property type="molecule type" value="Genomic_DNA"/>
</dbReference>
<dbReference type="EMBL" id="CAJNOV010012934">
    <property type="protein sequence ID" value="CAF1502069.1"/>
    <property type="molecule type" value="Genomic_DNA"/>
</dbReference>
<dbReference type="EMBL" id="CAJNRE010017068">
    <property type="protein sequence ID" value="CAF2150876.1"/>
    <property type="molecule type" value="Genomic_DNA"/>
</dbReference>
<organism evidence="3 11">
    <name type="scientific">Rotaria magnacalcarata</name>
    <dbReference type="NCBI Taxonomy" id="392030"/>
    <lineage>
        <taxon>Eukaryota</taxon>
        <taxon>Metazoa</taxon>
        <taxon>Spiralia</taxon>
        <taxon>Gnathifera</taxon>
        <taxon>Rotifera</taxon>
        <taxon>Eurotatoria</taxon>
        <taxon>Bdelloidea</taxon>
        <taxon>Philodinida</taxon>
        <taxon>Philodinidae</taxon>
        <taxon>Rotaria</taxon>
    </lineage>
</organism>
<dbReference type="EMBL" id="CAJNOW010000528">
    <property type="protein sequence ID" value="CAF1281134.1"/>
    <property type="molecule type" value="Genomic_DNA"/>
</dbReference>
<evidence type="ECO:0000313" key="9">
    <source>
        <dbReference type="EMBL" id="CAF4564675.1"/>
    </source>
</evidence>
<evidence type="ECO:0000313" key="2">
    <source>
        <dbReference type="EMBL" id="CAF1502069.1"/>
    </source>
</evidence>
<dbReference type="Proteomes" id="UP000663866">
    <property type="component" value="Unassembled WGS sequence"/>
</dbReference>
<dbReference type="EMBL" id="CAJOBG010003633">
    <property type="protein sequence ID" value="CAF4073530.1"/>
    <property type="molecule type" value="Genomic_DNA"/>
</dbReference>
<evidence type="ECO:0000313" key="10">
    <source>
        <dbReference type="Proteomes" id="UP000663866"/>
    </source>
</evidence>
<evidence type="ECO:0000313" key="7">
    <source>
        <dbReference type="EMBL" id="CAF4073530.1"/>
    </source>
</evidence>
<dbReference type="OrthoDB" id="6511584at2759"/>
<proteinExistence type="predicted"/>
<dbReference type="Proteomes" id="UP000663834">
    <property type="component" value="Unassembled WGS sequence"/>
</dbReference>
<evidence type="ECO:0000313" key="11">
    <source>
        <dbReference type="Proteomes" id="UP000663887"/>
    </source>
</evidence>
<evidence type="ECO:0000313" key="3">
    <source>
        <dbReference type="EMBL" id="CAF2146200.1"/>
    </source>
</evidence>
<dbReference type="Proteomes" id="UP000676336">
    <property type="component" value="Unassembled WGS sequence"/>
</dbReference>
<comment type="caution">
    <text evidence="3">The sequence shown here is derived from an EMBL/GenBank/DDBJ whole genome shotgun (WGS) entry which is preliminary data.</text>
</comment>
<evidence type="ECO:0000313" key="8">
    <source>
        <dbReference type="EMBL" id="CAF4083326.1"/>
    </source>
</evidence>
<dbReference type="AlphaFoldDB" id="A0A816XEE2"/>
<sequence length="120" mass="13704">MAIVVNIDANDLFRIIKSAVNAGANRRSNIAAVLETVNYETRYRYNVMVFDLSQQYKTNLTGVQFFRAVEIDGNQYGVWVFEKGTFLNDGARGYEHWAFIGNHDFTDGQESAFVTFESRT</sequence>
<evidence type="ECO:0000313" key="6">
    <source>
        <dbReference type="EMBL" id="CAF3768990.1"/>
    </source>
</evidence>
<dbReference type="Proteomes" id="UP000681967">
    <property type="component" value="Unassembled WGS sequence"/>
</dbReference>
<dbReference type="EMBL" id="CAJNRF010016469">
    <property type="protein sequence ID" value="CAF2204959.1"/>
    <property type="molecule type" value="Genomic_DNA"/>
</dbReference>
<dbReference type="Proteomes" id="UP000663887">
    <property type="component" value="Unassembled WGS sequence"/>
</dbReference>
<evidence type="ECO:0000313" key="4">
    <source>
        <dbReference type="EMBL" id="CAF2150876.1"/>
    </source>
</evidence>
<dbReference type="EMBL" id="CAJOBF010000188">
    <property type="protein sequence ID" value="CAF3768990.1"/>
    <property type="molecule type" value="Genomic_DNA"/>
</dbReference>
<dbReference type="Proteomes" id="UP000663856">
    <property type="component" value="Unassembled WGS sequence"/>
</dbReference>